<evidence type="ECO:0000256" key="1">
    <source>
        <dbReference type="PROSITE-ProRule" id="PRU00042"/>
    </source>
</evidence>
<keyword evidence="1" id="KW-0862">Zinc</keyword>
<dbReference type="SUPFAM" id="SSF46689">
    <property type="entry name" value="Homeodomain-like"/>
    <property type="match status" value="2"/>
</dbReference>
<keyword evidence="7" id="KW-1185">Reference proteome</keyword>
<comment type="caution">
    <text evidence="6">The sequence shown here is derived from an EMBL/GenBank/DDBJ whole genome shotgun (WGS) entry which is preliminary data.</text>
</comment>
<dbReference type="GO" id="GO:0005634">
    <property type="term" value="C:nucleus"/>
    <property type="evidence" value="ECO:0007669"/>
    <property type="project" value="TreeGrafter"/>
</dbReference>
<dbReference type="SMART" id="SM00717">
    <property type="entry name" value="SANT"/>
    <property type="match status" value="3"/>
</dbReference>
<dbReference type="SMART" id="SM00355">
    <property type="entry name" value="ZnF_C2H2"/>
    <property type="match status" value="4"/>
</dbReference>
<feature type="compositionally biased region" description="Gly residues" evidence="2">
    <location>
        <begin position="445"/>
        <end position="454"/>
    </location>
</feature>
<evidence type="ECO:0000313" key="6">
    <source>
        <dbReference type="EMBL" id="KAJ1721752.1"/>
    </source>
</evidence>
<feature type="domain" description="C2H2-type" evidence="4">
    <location>
        <begin position="647"/>
        <end position="672"/>
    </location>
</feature>
<evidence type="ECO:0000259" key="5">
    <source>
        <dbReference type="PROSITE" id="PS51294"/>
    </source>
</evidence>
<dbReference type="PROSITE" id="PS50157">
    <property type="entry name" value="ZINC_FINGER_C2H2_2"/>
    <property type="match status" value="2"/>
</dbReference>
<dbReference type="Gene3D" id="1.10.10.60">
    <property type="entry name" value="Homeodomain-like"/>
    <property type="match status" value="3"/>
</dbReference>
<feature type="domain" description="Myb-like" evidence="3">
    <location>
        <begin position="166"/>
        <end position="216"/>
    </location>
</feature>
<feature type="compositionally biased region" description="Polar residues" evidence="2">
    <location>
        <begin position="1110"/>
        <end position="1122"/>
    </location>
</feature>
<dbReference type="InterPro" id="IPR013087">
    <property type="entry name" value="Znf_C2H2_type"/>
</dbReference>
<sequence>MDGPAAAAAASAVPSLVPTPYDSTYFGAMPMPAAESQSRGAARESSASPTMQILSPTGKVAALSALEQVRLAKIRAVEVLESLQSESLLDGPLMEYMECVNASYDEQEAILTFPKSRAGWTPEEDKLLRLGVGIYGPNTESWPRIAMLVPGRTNKSCRKRWFHSLDPALHKGPWSAEEDSLLRQRVNQYPSQWSRVAEGIPGRTDDQCAKRWRESLDPEIDRGKWRPEEDRLLLDKYAELGTQWQKIASFFQGRPGLHCRNRWRKIQRIISQKEKKDGPITKDDLDHTLASVTESVNRRKTAQRSQAGQLRQKKAALAKASASVAASAGRGLQMEMMAEDMAVDSDGAAVPSAVPGQTACAPLRAQRKSQEIVGRPTSLRIPVEATELAHVHMLQGGMHTAPVHTAPVPLLGQVVEPIGAAALYMPSSDALVAQAKGPKTASGLHGVGSAGGGAAKRSNSVLYSPSDEQRQKLQKLGLKLYGCAANANTCSAAFADPLSLNSHLKLAHPAVASLIPSLNVGGSGINGHSDGPSDISMLSANSELATSVAGAGGSGALLKPFRCAMPGCNHAYKNVNGLEYHIFQSRKGKNHLLLEAAFNGTIDTPSPGDNIEGSQMTDEYNSSPALAAADQLQHNIDLAAAKSPHPYNCPEVECLAGFRTQHDLRQHIGAMHPRPIRRATKPSDRVYKAGHPRNHEAGSQSMSPPTVTAAGRSNTMWSSTMTLSDVLSAAGIDPTATGSPGGGQQHIQAGDVVAAAAAGLGAMPTIPEGNIPTTSAALAAVINSYVSAAAAVDTSSGAVLPHTPLHAPQMVFPGMTPTGPLPFAPNVGAAGLFAGGPADAQFMSAPALMSNTGGEPNHIGSYFSLAMDRQASQEQKQKQVSEADATASMMEAISQAAAIAAATQKPDSGDATSASPRNSAAALKAKPDGTLAQGYMLDELQLDMQMMQDMLNPYYSSSPAPGAQSSSTAAAAAAFRGLYGDNADSSGDVQMNEDMPVTAGSGNASGYTRSQRSDSIDLTSLATVPLTNSTSQSTPGNPPSLSSRGGTDTGDYSPLLPSTAPVSANNAGTKSGAHSQMAAAVMSKRQQQQQPATPWSQQDLSALGFLPLSGDTQTSSQPSTSYEVPGSRNRFTPQPADLAQFQMLQSLASGTSSAPITSVSNGTNRYQRQFASSIGGAAAMPMQRQGSNSVVRCPVPTCSQGFSDANTLKHHLGFDHTREEASLAAAGSNPGSPMDAGFFSAFPASGNMLPSSVSFHASQRQQQQNMLLHMGAATTSPMPGSAGGGDYRAKAPHWVDPETWSMWIAAANGQTESVTAAAMATAMGVTPGVAGPPTFLSQMPTQSMAPPQQPSLQGYSHYQHPTDNELLRMFDAVTNTASRSDN</sequence>
<dbReference type="InterPro" id="IPR050560">
    <property type="entry name" value="MYB_TF"/>
</dbReference>
<feature type="region of interest" description="Disordered" evidence="2">
    <location>
        <begin position="688"/>
        <end position="711"/>
    </location>
</feature>
<keyword evidence="1" id="KW-0479">Metal-binding</keyword>
<keyword evidence="1" id="KW-0863">Zinc-finger</keyword>
<feature type="compositionally biased region" description="Polar residues" evidence="2">
    <location>
        <begin position="1060"/>
        <end position="1074"/>
    </location>
</feature>
<feature type="compositionally biased region" description="Polar residues" evidence="2">
    <location>
        <begin position="1016"/>
        <end position="1046"/>
    </location>
</feature>
<dbReference type="GO" id="GO:0000978">
    <property type="term" value="F:RNA polymerase II cis-regulatory region sequence-specific DNA binding"/>
    <property type="evidence" value="ECO:0007669"/>
    <property type="project" value="TreeGrafter"/>
</dbReference>
<dbReference type="PROSITE" id="PS50090">
    <property type="entry name" value="MYB_LIKE"/>
    <property type="match status" value="3"/>
</dbReference>
<dbReference type="InterPro" id="IPR017930">
    <property type="entry name" value="Myb_dom"/>
</dbReference>
<evidence type="ECO:0000259" key="3">
    <source>
        <dbReference type="PROSITE" id="PS50090"/>
    </source>
</evidence>
<feature type="domain" description="HTH myb-type" evidence="5">
    <location>
        <begin position="222"/>
        <end position="271"/>
    </location>
</feature>
<dbReference type="OrthoDB" id="2143914at2759"/>
<dbReference type="EMBL" id="JANBOJ010000151">
    <property type="protein sequence ID" value="KAJ1721752.1"/>
    <property type="molecule type" value="Genomic_DNA"/>
</dbReference>
<dbReference type="GO" id="GO:0008270">
    <property type="term" value="F:zinc ion binding"/>
    <property type="evidence" value="ECO:0007669"/>
    <property type="project" value="UniProtKB-KW"/>
</dbReference>
<organism evidence="6 7">
    <name type="scientific">Coemansia erecta</name>
    <dbReference type="NCBI Taxonomy" id="147472"/>
    <lineage>
        <taxon>Eukaryota</taxon>
        <taxon>Fungi</taxon>
        <taxon>Fungi incertae sedis</taxon>
        <taxon>Zoopagomycota</taxon>
        <taxon>Kickxellomycotina</taxon>
        <taxon>Kickxellomycetes</taxon>
        <taxon>Kickxellales</taxon>
        <taxon>Kickxellaceae</taxon>
        <taxon>Coemansia</taxon>
    </lineage>
</organism>
<dbReference type="InterPro" id="IPR009057">
    <property type="entry name" value="Homeodomain-like_sf"/>
</dbReference>
<feature type="region of interest" description="Disordered" evidence="2">
    <location>
        <begin position="443"/>
        <end position="467"/>
    </location>
</feature>
<gene>
    <name evidence="6" type="ORF">LPJ53_003763</name>
</gene>
<feature type="domain" description="Myb-like" evidence="3">
    <location>
        <begin position="217"/>
        <end position="267"/>
    </location>
</feature>
<feature type="domain" description="HTH myb-type" evidence="5">
    <location>
        <begin position="166"/>
        <end position="220"/>
    </location>
</feature>
<evidence type="ECO:0000313" key="7">
    <source>
        <dbReference type="Proteomes" id="UP001149813"/>
    </source>
</evidence>
<dbReference type="PROSITE" id="PS00028">
    <property type="entry name" value="ZINC_FINGER_C2H2_1"/>
    <property type="match status" value="2"/>
</dbReference>
<dbReference type="PANTHER" id="PTHR45614:SF51">
    <property type="entry name" value="MYB-LIKE DNA-BINDING PROTEIN BAS1"/>
    <property type="match status" value="1"/>
</dbReference>
<evidence type="ECO:0000259" key="4">
    <source>
        <dbReference type="PROSITE" id="PS50157"/>
    </source>
</evidence>
<feature type="region of interest" description="Disordered" evidence="2">
    <location>
        <begin position="900"/>
        <end position="925"/>
    </location>
</feature>
<feature type="region of interest" description="Disordered" evidence="2">
    <location>
        <begin position="985"/>
        <end position="1133"/>
    </location>
</feature>
<evidence type="ECO:0000256" key="2">
    <source>
        <dbReference type="SAM" id="MobiDB-lite"/>
    </source>
</evidence>
<dbReference type="CDD" id="cd00167">
    <property type="entry name" value="SANT"/>
    <property type="match status" value="3"/>
</dbReference>
<dbReference type="Pfam" id="PF00249">
    <property type="entry name" value="Myb_DNA-binding"/>
    <property type="match status" value="1"/>
</dbReference>
<feature type="compositionally biased region" description="Polar residues" evidence="2">
    <location>
        <begin position="1000"/>
        <end position="1010"/>
    </location>
</feature>
<dbReference type="PANTHER" id="PTHR45614">
    <property type="entry name" value="MYB PROTEIN-RELATED"/>
    <property type="match status" value="1"/>
</dbReference>
<feature type="domain" description="HTH myb-type" evidence="5">
    <location>
        <begin position="112"/>
        <end position="161"/>
    </location>
</feature>
<dbReference type="Pfam" id="PF13921">
    <property type="entry name" value="Myb_DNA-bind_6"/>
    <property type="match status" value="1"/>
</dbReference>
<accession>A0A9W8CSE7</accession>
<name>A0A9W8CSE7_9FUNG</name>
<dbReference type="Proteomes" id="UP001149813">
    <property type="component" value="Unassembled WGS sequence"/>
</dbReference>
<dbReference type="InterPro" id="IPR001005">
    <property type="entry name" value="SANT/Myb"/>
</dbReference>
<protein>
    <submittedName>
        <fullName evidence="6">Uncharacterized protein</fullName>
    </submittedName>
</protein>
<reference evidence="6" key="1">
    <citation type="submission" date="2022-07" db="EMBL/GenBank/DDBJ databases">
        <title>Phylogenomic reconstructions and comparative analyses of Kickxellomycotina fungi.</title>
        <authorList>
            <person name="Reynolds N.K."/>
            <person name="Stajich J.E."/>
            <person name="Barry K."/>
            <person name="Grigoriev I.V."/>
            <person name="Crous P."/>
            <person name="Smith M.E."/>
        </authorList>
    </citation>
    <scope>NUCLEOTIDE SEQUENCE</scope>
    <source>
        <strain evidence="6">NBRC 32514</strain>
    </source>
</reference>
<feature type="compositionally biased region" description="Polar residues" evidence="2">
    <location>
        <begin position="1091"/>
        <end position="1100"/>
    </location>
</feature>
<feature type="domain" description="Myb-like" evidence="3">
    <location>
        <begin position="117"/>
        <end position="165"/>
    </location>
</feature>
<proteinExistence type="predicted"/>
<feature type="compositionally biased region" description="Polar residues" evidence="2">
    <location>
        <begin position="697"/>
        <end position="711"/>
    </location>
</feature>
<feature type="domain" description="C2H2-type" evidence="4">
    <location>
        <begin position="1191"/>
        <end position="1221"/>
    </location>
</feature>
<dbReference type="PROSITE" id="PS51294">
    <property type="entry name" value="HTH_MYB"/>
    <property type="match status" value="3"/>
</dbReference>
<dbReference type="GO" id="GO:0000981">
    <property type="term" value="F:DNA-binding transcription factor activity, RNA polymerase II-specific"/>
    <property type="evidence" value="ECO:0007669"/>
    <property type="project" value="TreeGrafter"/>
</dbReference>